<proteinExistence type="predicted"/>
<name>A0A8H6C757_9LECA</name>
<keyword evidence="2" id="KW-1185">Reference proteome</keyword>
<reference evidence="1 2" key="1">
    <citation type="journal article" date="2020" name="Genomics">
        <title>Complete, high-quality genomes from long-read metagenomic sequencing of two wolf lichen thalli reveals enigmatic genome architecture.</title>
        <authorList>
            <person name="McKenzie S.K."/>
            <person name="Walston R.F."/>
            <person name="Allen J.L."/>
        </authorList>
    </citation>
    <scope>NUCLEOTIDE SEQUENCE [LARGE SCALE GENOMIC DNA]</scope>
    <source>
        <strain evidence="1">WasteWater1</strain>
    </source>
</reference>
<dbReference type="RefSeq" id="XP_037147545.1">
    <property type="nucleotide sequence ID" value="XM_037296971.1"/>
</dbReference>
<comment type="caution">
    <text evidence="1">The sequence shown here is derived from an EMBL/GenBank/DDBJ whole genome shotgun (WGS) entry which is preliminary data.</text>
</comment>
<dbReference type="EMBL" id="JACCJB010000023">
    <property type="protein sequence ID" value="KAF6218110.1"/>
    <property type="molecule type" value="Genomic_DNA"/>
</dbReference>
<sequence>MSLVQVTPATARPNFLTLPREIRDQICLAVLQSPSEPPASPEHAGPRFAGFGSEPERQNNVFYPVNIYPRYACQSLQACNHQMYTEVREVLARHDTFERGLDFTLDLMIQACDIWPTWTLLPGPISHIRNLEVEMRIFDDCHGSQFGGDGGPGLIFRPLLHLLSGLFHHGPQFIYKGALERQLHVDTMVFTICRGEVPKEQPYEEGTEVGSPSCVLSVRHRIALSVWLKLRMIASRGTLLGKVSKLKLKTMEDTREFHVPERKLAQETVDYWDGYGYHWGVEPPSDGEGLGREEDM</sequence>
<dbReference type="AlphaFoldDB" id="A0A8H6C757"/>
<organism evidence="1 2">
    <name type="scientific">Letharia lupina</name>
    <dbReference type="NCBI Taxonomy" id="560253"/>
    <lineage>
        <taxon>Eukaryota</taxon>
        <taxon>Fungi</taxon>
        <taxon>Dikarya</taxon>
        <taxon>Ascomycota</taxon>
        <taxon>Pezizomycotina</taxon>
        <taxon>Lecanoromycetes</taxon>
        <taxon>OSLEUM clade</taxon>
        <taxon>Lecanoromycetidae</taxon>
        <taxon>Lecanorales</taxon>
        <taxon>Lecanorineae</taxon>
        <taxon>Parmeliaceae</taxon>
        <taxon>Letharia</taxon>
    </lineage>
</organism>
<protein>
    <submittedName>
        <fullName evidence="1">Uncharacterized protein</fullName>
    </submittedName>
</protein>
<evidence type="ECO:0000313" key="1">
    <source>
        <dbReference type="EMBL" id="KAF6218110.1"/>
    </source>
</evidence>
<dbReference type="GeneID" id="59334473"/>
<gene>
    <name evidence="1" type="ORF">HO133_006068</name>
</gene>
<accession>A0A8H6C757</accession>
<evidence type="ECO:0000313" key="2">
    <source>
        <dbReference type="Proteomes" id="UP000593566"/>
    </source>
</evidence>
<dbReference type="Proteomes" id="UP000593566">
    <property type="component" value="Unassembled WGS sequence"/>
</dbReference>